<dbReference type="InParanoid" id="A0A3N7FJ24"/>
<name>A0A3N7FJ24_POPTR</name>
<keyword evidence="1" id="KW-0812">Transmembrane</keyword>
<feature type="transmembrane region" description="Helical" evidence="1">
    <location>
        <begin position="7"/>
        <end position="25"/>
    </location>
</feature>
<feature type="transmembrane region" description="Helical" evidence="1">
    <location>
        <begin position="45"/>
        <end position="70"/>
    </location>
</feature>
<protein>
    <submittedName>
        <fullName evidence="2">Uncharacterized protein</fullName>
    </submittedName>
</protein>
<evidence type="ECO:0000313" key="2">
    <source>
        <dbReference type="EMBL" id="RQO95867.1"/>
    </source>
</evidence>
<dbReference type="Proteomes" id="UP000006729">
    <property type="component" value="Chromosome 9"/>
</dbReference>
<gene>
    <name evidence="2" type="ORF">POPTR_009G132301</name>
</gene>
<evidence type="ECO:0000313" key="3">
    <source>
        <dbReference type="Proteomes" id="UP000006729"/>
    </source>
</evidence>
<dbReference type="EMBL" id="CM009298">
    <property type="protein sequence ID" value="RQO95867.1"/>
    <property type="molecule type" value="Genomic_DNA"/>
</dbReference>
<sequence length="118" mass="13400">MNRRSGYWSLLQYQSLMLIWMYSVLKLDNGMNLFSPVGRTTISSMMLHMMESCIGTTEVMLSLMIPLMMIKLFSLMDLKLYCHGLTHGSIVVNVLGYAKDFCGACGWNMQLLAVMTII</sequence>
<keyword evidence="3" id="KW-1185">Reference proteome</keyword>
<reference evidence="2 3" key="1">
    <citation type="journal article" date="2006" name="Science">
        <title>The genome of black cottonwood, Populus trichocarpa (Torr. &amp; Gray).</title>
        <authorList>
            <person name="Tuskan G.A."/>
            <person name="Difazio S."/>
            <person name="Jansson S."/>
            <person name="Bohlmann J."/>
            <person name="Grigoriev I."/>
            <person name="Hellsten U."/>
            <person name="Putnam N."/>
            <person name="Ralph S."/>
            <person name="Rombauts S."/>
            <person name="Salamov A."/>
            <person name="Schein J."/>
            <person name="Sterck L."/>
            <person name="Aerts A."/>
            <person name="Bhalerao R.R."/>
            <person name="Bhalerao R.P."/>
            <person name="Blaudez D."/>
            <person name="Boerjan W."/>
            <person name="Brun A."/>
            <person name="Brunner A."/>
            <person name="Busov V."/>
            <person name="Campbell M."/>
            <person name="Carlson J."/>
            <person name="Chalot M."/>
            <person name="Chapman J."/>
            <person name="Chen G.L."/>
            <person name="Cooper D."/>
            <person name="Coutinho P.M."/>
            <person name="Couturier J."/>
            <person name="Covert S."/>
            <person name="Cronk Q."/>
            <person name="Cunningham R."/>
            <person name="Davis J."/>
            <person name="Degroeve S."/>
            <person name="Dejardin A."/>
            <person name="Depamphilis C."/>
            <person name="Detter J."/>
            <person name="Dirks B."/>
            <person name="Dubchak I."/>
            <person name="Duplessis S."/>
            <person name="Ehlting J."/>
            <person name="Ellis B."/>
            <person name="Gendler K."/>
            <person name="Goodstein D."/>
            <person name="Gribskov M."/>
            <person name="Grimwood J."/>
            <person name="Groover A."/>
            <person name="Gunter L."/>
            <person name="Hamberger B."/>
            <person name="Heinze B."/>
            <person name="Helariutta Y."/>
            <person name="Henrissat B."/>
            <person name="Holligan D."/>
            <person name="Holt R."/>
            <person name="Huang W."/>
            <person name="Islam-Faridi N."/>
            <person name="Jones S."/>
            <person name="Jones-Rhoades M."/>
            <person name="Jorgensen R."/>
            <person name="Joshi C."/>
            <person name="Kangasjarvi J."/>
            <person name="Karlsson J."/>
            <person name="Kelleher C."/>
            <person name="Kirkpatrick R."/>
            <person name="Kirst M."/>
            <person name="Kohler A."/>
            <person name="Kalluri U."/>
            <person name="Larimer F."/>
            <person name="Leebens-Mack J."/>
            <person name="Leple J.C."/>
            <person name="Locascio P."/>
            <person name="Lou Y."/>
            <person name="Lucas S."/>
            <person name="Martin F."/>
            <person name="Montanini B."/>
            <person name="Napoli C."/>
            <person name="Nelson D.R."/>
            <person name="Nelson C."/>
            <person name="Nieminen K."/>
            <person name="Nilsson O."/>
            <person name="Pereda V."/>
            <person name="Peter G."/>
            <person name="Philippe R."/>
            <person name="Pilate G."/>
            <person name="Poliakov A."/>
            <person name="Razumovskaya J."/>
            <person name="Richardson P."/>
            <person name="Rinaldi C."/>
            <person name="Ritland K."/>
            <person name="Rouze P."/>
            <person name="Ryaboy D."/>
            <person name="Schmutz J."/>
            <person name="Schrader J."/>
            <person name="Segerman B."/>
            <person name="Shin H."/>
            <person name="Siddiqui A."/>
            <person name="Sterky F."/>
            <person name="Terry A."/>
            <person name="Tsai C.J."/>
            <person name="Uberbacher E."/>
            <person name="Unneberg P."/>
            <person name="Vahala J."/>
            <person name="Wall K."/>
            <person name="Wessler S."/>
            <person name="Yang G."/>
            <person name="Yin T."/>
            <person name="Douglas C."/>
            <person name="Marra M."/>
            <person name="Sandberg G."/>
            <person name="Van de Peer Y."/>
            <person name="Rokhsar D."/>
        </authorList>
    </citation>
    <scope>NUCLEOTIDE SEQUENCE [LARGE SCALE GENOMIC DNA]</scope>
    <source>
        <strain evidence="3">cv. Nisqually</strain>
    </source>
</reference>
<proteinExistence type="predicted"/>
<evidence type="ECO:0000256" key="1">
    <source>
        <dbReference type="SAM" id="Phobius"/>
    </source>
</evidence>
<organism evidence="2 3">
    <name type="scientific">Populus trichocarpa</name>
    <name type="common">Western balsam poplar</name>
    <name type="synonym">Populus balsamifera subsp. trichocarpa</name>
    <dbReference type="NCBI Taxonomy" id="3694"/>
    <lineage>
        <taxon>Eukaryota</taxon>
        <taxon>Viridiplantae</taxon>
        <taxon>Streptophyta</taxon>
        <taxon>Embryophyta</taxon>
        <taxon>Tracheophyta</taxon>
        <taxon>Spermatophyta</taxon>
        <taxon>Magnoliopsida</taxon>
        <taxon>eudicotyledons</taxon>
        <taxon>Gunneridae</taxon>
        <taxon>Pentapetalae</taxon>
        <taxon>rosids</taxon>
        <taxon>fabids</taxon>
        <taxon>Malpighiales</taxon>
        <taxon>Salicaceae</taxon>
        <taxon>Saliceae</taxon>
        <taxon>Populus</taxon>
    </lineage>
</organism>
<keyword evidence="1" id="KW-0472">Membrane</keyword>
<keyword evidence="1" id="KW-1133">Transmembrane helix</keyword>
<dbReference type="AlphaFoldDB" id="A0A3N7FJ24"/>
<accession>A0A3N7FJ24</accession>